<sequence>MSCSRSYNCISIKSHDLSTTTRRTTRKSMEGHCFSISLKPNLPKTPPISSSSTFFTNKFIRNRERLSFSRVRASVEDGFVASMPEESFYELLGISEKVGFSEIKQAYKQMARKYHPDVSPPDQMKENTKRFILVQEAYETLSDPRSRALYDRDLARGLHLAFSARRRFEEDLEKKSEWRNRWQGQVTELKRRSMNKDSGENMSWGARMRRQKNLSTEE</sequence>
<protein>
    <submittedName>
        <fullName evidence="3">Chaperone protein dnaJ 20, chloroplastic-like protein</fullName>
    </submittedName>
</protein>
<feature type="domain" description="J" evidence="2">
    <location>
        <begin position="87"/>
        <end position="154"/>
    </location>
</feature>
<accession>A0A3S3PBD2</accession>
<reference evidence="3 4" key="1">
    <citation type="journal article" date="2019" name="Nat. Plants">
        <title>Stout camphor tree genome fills gaps in understanding of flowering plant genome evolution.</title>
        <authorList>
            <person name="Chaw S.M."/>
            <person name="Liu Y.C."/>
            <person name="Wu Y.W."/>
            <person name="Wang H.Y."/>
            <person name="Lin C.I."/>
            <person name="Wu C.S."/>
            <person name="Ke H.M."/>
            <person name="Chang L.Y."/>
            <person name="Hsu C.Y."/>
            <person name="Yang H.T."/>
            <person name="Sudianto E."/>
            <person name="Hsu M.H."/>
            <person name="Wu K.P."/>
            <person name="Wang L.N."/>
            <person name="Leebens-Mack J.H."/>
            <person name="Tsai I.J."/>
        </authorList>
    </citation>
    <scope>NUCLEOTIDE SEQUENCE [LARGE SCALE GENOMIC DNA]</scope>
    <source>
        <strain evidence="4">cv. Chaw 1501</strain>
        <tissue evidence="3">Young leaves</tissue>
    </source>
</reference>
<name>A0A3S3PBD2_9MAGN</name>
<evidence type="ECO:0000313" key="4">
    <source>
        <dbReference type="Proteomes" id="UP000283530"/>
    </source>
</evidence>
<dbReference type="EMBL" id="QPKB01000006">
    <property type="protein sequence ID" value="RWR87130.1"/>
    <property type="molecule type" value="Genomic_DNA"/>
</dbReference>
<proteinExistence type="predicted"/>
<dbReference type="InterPro" id="IPR053232">
    <property type="entry name" value="DnaJ_C/III_chloroplastic"/>
</dbReference>
<dbReference type="OrthoDB" id="445556at2759"/>
<evidence type="ECO:0000256" key="1">
    <source>
        <dbReference type="SAM" id="MobiDB-lite"/>
    </source>
</evidence>
<evidence type="ECO:0000259" key="2">
    <source>
        <dbReference type="PROSITE" id="PS50076"/>
    </source>
</evidence>
<dbReference type="PROSITE" id="PS00636">
    <property type="entry name" value="DNAJ_1"/>
    <property type="match status" value="1"/>
</dbReference>
<dbReference type="PROSITE" id="PS50076">
    <property type="entry name" value="DNAJ_2"/>
    <property type="match status" value="1"/>
</dbReference>
<dbReference type="Gene3D" id="1.10.287.110">
    <property type="entry name" value="DnaJ domain"/>
    <property type="match status" value="1"/>
</dbReference>
<dbReference type="Proteomes" id="UP000283530">
    <property type="component" value="Unassembled WGS sequence"/>
</dbReference>
<feature type="region of interest" description="Disordered" evidence="1">
    <location>
        <begin position="189"/>
        <end position="218"/>
    </location>
</feature>
<dbReference type="PANTHER" id="PTHR45090:SF4">
    <property type="entry name" value="J DOMAIN-CONTAINING PROTEIN"/>
    <property type="match status" value="1"/>
</dbReference>
<feature type="compositionally biased region" description="Basic and acidic residues" evidence="1">
    <location>
        <begin position="189"/>
        <end position="199"/>
    </location>
</feature>
<dbReference type="PANTHER" id="PTHR45090">
    <property type="entry name" value="CHAPERONE PROTEIN DNAJ 20 CHLOROPLASTIC"/>
    <property type="match status" value="1"/>
</dbReference>
<dbReference type="STRING" id="337451.A0A3S3PBD2"/>
<keyword evidence="4" id="KW-1185">Reference proteome</keyword>
<dbReference type="GO" id="GO:0009507">
    <property type="term" value="C:chloroplast"/>
    <property type="evidence" value="ECO:0007669"/>
    <property type="project" value="TreeGrafter"/>
</dbReference>
<dbReference type="SMART" id="SM00271">
    <property type="entry name" value="DnaJ"/>
    <property type="match status" value="1"/>
</dbReference>
<dbReference type="SUPFAM" id="SSF46565">
    <property type="entry name" value="Chaperone J-domain"/>
    <property type="match status" value="1"/>
</dbReference>
<dbReference type="CDD" id="cd06257">
    <property type="entry name" value="DnaJ"/>
    <property type="match status" value="1"/>
</dbReference>
<organism evidence="3 4">
    <name type="scientific">Cinnamomum micranthum f. kanehirae</name>
    <dbReference type="NCBI Taxonomy" id="337451"/>
    <lineage>
        <taxon>Eukaryota</taxon>
        <taxon>Viridiplantae</taxon>
        <taxon>Streptophyta</taxon>
        <taxon>Embryophyta</taxon>
        <taxon>Tracheophyta</taxon>
        <taxon>Spermatophyta</taxon>
        <taxon>Magnoliopsida</taxon>
        <taxon>Magnoliidae</taxon>
        <taxon>Laurales</taxon>
        <taxon>Lauraceae</taxon>
        <taxon>Cinnamomum</taxon>
    </lineage>
</organism>
<dbReference type="InterPro" id="IPR001623">
    <property type="entry name" value="DnaJ_domain"/>
</dbReference>
<dbReference type="InterPro" id="IPR018253">
    <property type="entry name" value="DnaJ_domain_CS"/>
</dbReference>
<comment type="caution">
    <text evidence="3">The sequence shown here is derived from an EMBL/GenBank/DDBJ whole genome shotgun (WGS) entry which is preliminary data.</text>
</comment>
<gene>
    <name evidence="3" type="ORF">CKAN_01606200</name>
</gene>
<dbReference type="PRINTS" id="PR00625">
    <property type="entry name" value="JDOMAIN"/>
</dbReference>
<evidence type="ECO:0000313" key="3">
    <source>
        <dbReference type="EMBL" id="RWR87130.1"/>
    </source>
</evidence>
<dbReference type="Pfam" id="PF00226">
    <property type="entry name" value="DnaJ"/>
    <property type="match status" value="1"/>
</dbReference>
<dbReference type="AlphaFoldDB" id="A0A3S3PBD2"/>
<dbReference type="InterPro" id="IPR036869">
    <property type="entry name" value="J_dom_sf"/>
</dbReference>